<evidence type="ECO:0000256" key="1">
    <source>
        <dbReference type="ARBA" id="ARBA00006484"/>
    </source>
</evidence>
<dbReference type="Proteomes" id="UP000001745">
    <property type="component" value="Unassembled WGS sequence"/>
</dbReference>
<dbReference type="PANTHER" id="PTHR43639:SF1">
    <property type="entry name" value="SHORT-CHAIN DEHYDROGENASE_REDUCTASE FAMILY PROTEIN"/>
    <property type="match status" value="1"/>
</dbReference>
<dbReference type="GO" id="GO:0016491">
    <property type="term" value="F:oxidoreductase activity"/>
    <property type="evidence" value="ECO:0007669"/>
    <property type="project" value="UniProtKB-KW"/>
</dbReference>
<dbReference type="PhylomeDB" id="B8MHD2"/>
<dbReference type="PRINTS" id="PR00081">
    <property type="entry name" value="GDHRDH"/>
</dbReference>
<dbReference type="AlphaFoldDB" id="B8MHD2"/>
<dbReference type="STRING" id="441959.B8MHD2"/>
<dbReference type="GeneID" id="8098434"/>
<sequence>MDTLSLTGKVAIITGSGRETGIGAGIAAALARNGAWVVINHVSDTTAPRAAKVAESLNQNTSGKAVVVQADVSSAEGAKMLVNETLRLFGVDHVDILVNNAATGSLEPFLNVSSSSMESTFRSIVFAPVYMIQSVIPHMPRGGRIINIGSVASKICPSPIAIYAGAKAAADAMTFAMSMELGRGYGVTINTVMPGGVATDAFPKEIMEKMHEPLIAMTRAEERIGTTEDIGDAVLLLCNEKSRWITGQVISVSGGVTGG</sequence>
<evidence type="ECO:0000313" key="5">
    <source>
        <dbReference type="Proteomes" id="UP000001745"/>
    </source>
</evidence>
<gene>
    <name evidence="4" type="ORF">TSTA_021680</name>
</gene>
<dbReference type="InterPro" id="IPR020904">
    <property type="entry name" value="Sc_DH/Rdtase_CS"/>
</dbReference>
<dbReference type="EMBL" id="EQ962656">
    <property type="protein sequence ID" value="EED17111.1"/>
    <property type="molecule type" value="Genomic_DNA"/>
</dbReference>
<dbReference type="FunFam" id="3.40.50.720:FF:000084">
    <property type="entry name" value="Short-chain dehydrogenase reductase"/>
    <property type="match status" value="1"/>
</dbReference>
<dbReference type="RefSeq" id="XP_002484345.1">
    <property type="nucleotide sequence ID" value="XM_002484300.1"/>
</dbReference>
<evidence type="ECO:0000256" key="2">
    <source>
        <dbReference type="ARBA" id="ARBA00022857"/>
    </source>
</evidence>
<proteinExistence type="inferred from homology"/>
<dbReference type="HOGENOM" id="CLU_010194_1_3_1"/>
<dbReference type="InParanoid" id="B8MHD2"/>
<keyword evidence="2" id="KW-0521">NADP</keyword>
<dbReference type="OrthoDB" id="47007at2759"/>
<dbReference type="PANTHER" id="PTHR43639">
    <property type="entry name" value="OXIDOREDUCTASE, SHORT-CHAIN DEHYDROGENASE/REDUCTASE FAMILY (AFU_ORTHOLOGUE AFUA_5G02870)"/>
    <property type="match status" value="1"/>
</dbReference>
<evidence type="ECO:0000256" key="3">
    <source>
        <dbReference type="ARBA" id="ARBA00023002"/>
    </source>
</evidence>
<name>B8MHD2_TALSN</name>
<dbReference type="InterPro" id="IPR036291">
    <property type="entry name" value="NAD(P)-bd_dom_sf"/>
</dbReference>
<dbReference type="SUPFAM" id="SSF51735">
    <property type="entry name" value="NAD(P)-binding Rossmann-fold domains"/>
    <property type="match status" value="1"/>
</dbReference>
<organism evidence="4 5">
    <name type="scientific">Talaromyces stipitatus (strain ATCC 10500 / CBS 375.48 / QM 6759 / NRRL 1006)</name>
    <name type="common">Penicillium stipitatum</name>
    <dbReference type="NCBI Taxonomy" id="441959"/>
    <lineage>
        <taxon>Eukaryota</taxon>
        <taxon>Fungi</taxon>
        <taxon>Dikarya</taxon>
        <taxon>Ascomycota</taxon>
        <taxon>Pezizomycotina</taxon>
        <taxon>Eurotiomycetes</taxon>
        <taxon>Eurotiomycetidae</taxon>
        <taxon>Eurotiales</taxon>
        <taxon>Trichocomaceae</taxon>
        <taxon>Talaromyces</taxon>
        <taxon>Talaromyces sect. Talaromyces</taxon>
    </lineage>
</organism>
<keyword evidence="3" id="KW-0560">Oxidoreductase</keyword>
<keyword evidence="5" id="KW-1185">Reference proteome</keyword>
<dbReference type="VEuPathDB" id="FungiDB:TSTA_021680"/>
<dbReference type="PRINTS" id="PR00080">
    <property type="entry name" value="SDRFAMILY"/>
</dbReference>
<dbReference type="OMA" id="WVRRNTM"/>
<dbReference type="Pfam" id="PF13561">
    <property type="entry name" value="adh_short_C2"/>
    <property type="match status" value="1"/>
</dbReference>
<comment type="similarity">
    <text evidence="1">Belongs to the short-chain dehydrogenases/reductases (SDR) family.</text>
</comment>
<accession>B8MHD2</accession>
<reference evidence="5" key="1">
    <citation type="journal article" date="2015" name="Genome Announc.">
        <title>Genome sequence of the AIDS-associated pathogen Penicillium marneffei (ATCC18224) and its near taxonomic relative Talaromyces stipitatus (ATCC10500).</title>
        <authorList>
            <person name="Nierman W.C."/>
            <person name="Fedorova-Abrams N.D."/>
            <person name="Andrianopoulos A."/>
        </authorList>
    </citation>
    <scope>NUCLEOTIDE SEQUENCE [LARGE SCALE GENOMIC DNA]</scope>
    <source>
        <strain evidence="5">ATCC 10500 / CBS 375.48 / QM 6759 / NRRL 1006</strain>
    </source>
</reference>
<dbReference type="InterPro" id="IPR002347">
    <property type="entry name" value="SDR_fam"/>
</dbReference>
<evidence type="ECO:0000313" key="4">
    <source>
        <dbReference type="EMBL" id="EED17111.1"/>
    </source>
</evidence>
<dbReference type="eggNOG" id="KOG0725">
    <property type="taxonomic scope" value="Eukaryota"/>
</dbReference>
<dbReference type="PROSITE" id="PS00061">
    <property type="entry name" value="ADH_SHORT"/>
    <property type="match status" value="1"/>
</dbReference>
<dbReference type="Gene3D" id="3.40.50.720">
    <property type="entry name" value="NAD(P)-binding Rossmann-like Domain"/>
    <property type="match status" value="1"/>
</dbReference>
<protein>
    <submittedName>
        <fullName evidence="4">Short-chain dehydrogenase, putative</fullName>
    </submittedName>
</protein>